<sequence length="56" mass="6463">MHVDMKTNENNSKGRKANHTVHHDDYSIVVRTMRFIIANILVASLFMVSCMSVHMM</sequence>
<dbReference type="Proteomes" id="UP001273166">
    <property type="component" value="Unassembled WGS sequence"/>
</dbReference>
<name>A0AAJ0GM61_9PEZI</name>
<dbReference type="GeneID" id="87886360"/>
<protein>
    <submittedName>
        <fullName evidence="2">Uncharacterized protein</fullName>
    </submittedName>
</protein>
<reference evidence="2" key="2">
    <citation type="submission" date="2023-06" db="EMBL/GenBank/DDBJ databases">
        <authorList>
            <consortium name="Lawrence Berkeley National Laboratory"/>
            <person name="Mondo S.J."/>
            <person name="Hensen N."/>
            <person name="Bonometti L."/>
            <person name="Westerberg I."/>
            <person name="Brannstrom I.O."/>
            <person name="Guillou S."/>
            <person name="Cros-Aarteil S."/>
            <person name="Calhoun S."/>
            <person name="Haridas S."/>
            <person name="Kuo A."/>
            <person name="Pangilinan J."/>
            <person name="Riley R."/>
            <person name="Labutti K."/>
            <person name="Andreopoulos B."/>
            <person name="Lipzen A."/>
            <person name="Chen C."/>
            <person name="Yanf M."/>
            <person name="Daum C."/>
            <person name="Ng V."/>
            <person name="Clum A."/>
            <person name="Steindorff A."/>
            <person name="Ohm R."/>
            <person name="Martin F."/>
            <person name="Silar P."/>
            <person name="Natvig D."/>
            <person name="Lalanne C."/>
            <person name="Gautier V."/>
            <person name="Ament-Velasquez S.L."/>
            <person name="Kruys A."/>
            <person name="Hutchinson M.I."/>
            <person name="Powell A.J."/>
            <person name="Barry K."/>
            <person name="Miller A.N."/>
            <person name="Grigoriev I.V."/>
            <person name="Debuchy R."/>
            <person name="Gladieux P."/>
            <person name="Thoren M.H."/>
            <person name="Johannesson H."/>
        </authorList>
    </citation>
    <scope>NUCLEOTIDE SEQUENCE</scope>
    <source>
        <strain evidence="2">CBS 333.67</strain>
    </source>
</reference>
<proteinExistence type="predicted"/>
<evidence type="ECO:0000256" key="1">
    <source>
        <dbReference type="SAM" id="Phobius"/>
    </source>
</evidence>
<dbReference type="EMBL" id="JAUDZG010000007">
    <property type="protein sequence ID" value="KAK3302513.1"/>
    <property type="molecule type" value="Genomic_DNA"/>
</dbReference>
<comment type="caution">
    <text evidence="2">The sequence shown here is derived from an EMBL/GenBank/DDBJ whole genome shotgun (WGS) entry which is preliminary data.</text>
</comment>
<evidence type="ECO:0000313" key="2">
    <source>
        <dbReference type="EMBL" id="KAK3302513.1"/>
    </source>
</evidence>
<keyword evidence="3" id="KW-1185">Reference proteome</keyword>
<dbReference type="AlphaFoldDB" id="A0AAJ0GM61"/>
<accession>A0AAJ0GM61</accession>
<keyword evidence="1" id="KW-1133">Transmembrane helix</keyword>
<reference evidence="2" key="1">
    <citation type="journal article" date="2023" name="Mol. Phylogenet. Evol.">
        <title>Genome-scale phylogeny and comparative genomics of the fungal order Sordariales.</title>
        <authorList>
            <person name="Hensen N."/>
            <person name="Bonometti L."/>
            <person name="Westerberg I."/>
            <person name="Brannstrom I.O."/>
            <person name="Guillou S."/>
            <person name="Cros-Aarteil S."/>
            <person name="Calhoun S."/>
            <person name="Haridas S."/>
            <person name="Kuo A."/>
            <person name="Mondo S."/>
            <person name="Pangilinan J."/>
            <person name="Riley R."/>
            <person name="LaButti K."/>
            <person name="Andreopoulos B."/>
            <person name="Lipzen A."/>
            <person name="Chen C."/>
            <person name="Yan M."/>
            <person name="Daum C."/>
            <person name="Ng V."/>
            <person name="Clum A."/>
            <person name="Steindorff A."/>
            <person name="Ohm R.A."/>
            <person name="Martin F."/>
            <person name="Silar P."/>
            <person name="Natvig D.O."/>
            <person name="Lalanne C."/>
            <person name="Gautier V."/>
            <person name="Ament-Velasquez S.L."/>
            <person name="Kruys A."/>
            <person name="Hutchinson M.I."/>
            <person name="Powell A.J."/>
            <person name="Barry K."/>
            <person name="Miller A.N."/>
            <person name="Grigoriev I.V."/>
            <person name="Debuchy R."/>
            <person name="Gladieux P."/>
            <person name="Hiltunen Thoren M."/>
            <person name="Johannesson H."/>
        </authorList>
    </citation>
    <scope>NUCLEOTIDE SEQUENCE</scope>
    <source>
        <strain evidence="2">CBS 333.67</strain>
    </source>
</reference>
<dbReference type="RefSeq" id="XP_062718293.1">
    <property type="nucleotide sequence ID" value="XM_062867531.1"/>
</dbReference>
<organism evidence="2 3">
    <name type="scientific">Chaetomium strumarium</name>
    <dbReference type="NCBI Taxonomy" id="1170767"/>
    <lineage>
        <taxon>Eukaryota</taxon>
        <taxon>Fungi</taxon>
        <taxon>Dikarya</taxon>
        <taxon>Ascomycota</taxon>
        <taxon>Pezizomycotina</taxon>
        <taxon>Sordariomycetes</taxon>
        <taxon>Sordariomycetidae</taxon>
        <taxon>Sordariales</taxon>
        <taxon>Chaetomiaceae</taxon>
        <taxon>Chaetomium</taxon>
    </lineage>
</organism>
<feature type="transmembrane region" description="Helical" evidence="1">
    <location>
        <begin position="35"/>
        <end position="55"/>
    </location>
</feature>
<evidence type="ECO:0000313" key="3">
    <source>
        <dbReference type="Proteomes" id="UP001273166"/>
    </source>
</evidence>
<keyword evidence="1" id="KW-0472">Membrane</keyword>
<gene>
    <name evidence="2" type="ORF">B0T15DRAFT_505537</name>
</gene>
<feature type="non-terminal residue" evidence="2">
    <location>
        <position position="56"/>
    </location>
</feature>
<keyword evidence="1" id="KW-0812">Transmembrane</keyword>